<dbReference type="Pfam" id="PF01134">
    <property type="entry name" value="GIDA"/>
    <property type="match status" value="1"/>
</dbReference>
<evidence type="ECO:0000256" key="3">
    <source>
        <dbReference type="ARBA" id="ARBA00022827"/>
    </source>
</evidence>
<dbReference type="PANTHER" id="PTHR11806">
    <property type="entry name" value="GLUCOSE INHIBITED DIVISION PROTEIN A"/>
    <property type="match status" value="1"/>
</dbReference>
<reference evidence="5" key="1">
    <citation type="submission" date="2018-05" db="EMBL/GenBank/DDBJ databases">
        <authorList>
            <person name="Lanie J.A."/>
            <person name="Ng W.-L."/>
            <person name="Kazmierczak K.M."/>
            <person name="Andrzejewski T.M."/>
            <person name="Davidsen T.M."/>
            <person name="Wayne K.J."/>
            <person name="Tettelin H."/>
            <person name="Glass J.I."/>
            <person name="Rusch D."/>
            <person name="Podicherti R."/>
            <person name="Tsui H.-C.T."/>
            <person name="Winkler M.E."/>
        </authorList>
    </citation>
    <scope>NUCLEOTIDE SEQUENCE</scope>
</reference>
<dbReference type="GO" id="GO:0030488">
    <property type="term" value="P:tRNA methylation"/>
    <property type="evidence" value="ECO:0007669"/>
    <property type="project" value="TreeGrafter"/>
</dbReference>
<feature type="domain" description="MnmG N-terminal" evidence="4">
    <location>
        <begin position="3"/>
        <end position="72"/>
    </location>
</feature>
<dbReference type="InterPro" id="IPR002218">
    <property type="entry name" value="MnmG-rel"/>
</dbReference>
<keyword evidence="3" id="KW-0274">FAD</keyword>
<accession>A0A382YC75</accession>
<dbReference type="PANTHER" id="PTHR11806:SF0">
    <property type="entry name" value="PROTEIN MTO1 HOMOLOG, MITOCHONDRIAL"/>
    <property type="match status" value="1"/>
</dbReference>
<proteinExistence type="predicted"/>
<dbReference type="GO" id="GO:0005829">
    <property type="term" value="C:cytosol"/>
    <property type="evidence" value="ECO:0007669"/>
    <property type="project" value="TreeGrafter"/>
</dbReference>
<dbReference type="Gene3D" id="3.50.50.60">
    <property type="entry name" value="FAD/NAD(P)-binding domain"/>
    <property type="match status" value="1"/>
</dbReference>
<dbReference type="GO" id="GO:0050660">
    <property type="term" value="F:flavin adenine dinucleotide binding"/>
    <property type="evidence" value="ECO:0007669"/>
    <property type="project" value="InterPro"/>
</dbReference>
<evidence type="ECO:0000256" key="2">
    <source>
        <dbReference type="ARBA" id="ARBA00022630"/>
    </source>
</evidence>
<dbReference type="InterPro" id="IPR040131">
    <property type="entry name" value="MnmG_N"/>
</dbReference>
<protein>
    <recommendedName>
        <fullName evidence="4">MnmG N-terminal domain-containing protein</fullName>
    </recommendedName>
</protein>
<evidence type="ECO:0000259" key="4">
    <source>
        <dbReference type="Pfam" id="PF01134"/>
    </source>
</evidence>
<dbReference type="AlphaFoldDB" id="A0A382YC75"/>
<organism evidence="5">
    <name type="scientific">marine metagenome</name>
    <dbReference type="NCBI Taxonomy" id="408172"/>
    <lineage>
        <taxon>unclassified sequences</taxon>
        <taxon>metagenomes</taxon>
        <taxon>ecological metagenomes</taxon>
    </lineage>
</organism>
<feature type="non-terminal residue" evidence="5">
    <location>
        <position position="74"/>
    </location>
</feature>
<sequence>VTLDPSSIARMSCNPAIGGLGKSHLVHEIDALGGIMGRAADHAGIQFKMLNTSKGRAVWSLRAQVDKKLYPKFI</sequence>
<feature type="non-terminal residue" evidence="5">
    <location>
        <position position="1"/>
    </location>
</feature>
<evidence type="ECO:0000313" key="5">
    <source>
        <dbReference type="EMBL" id="SVD80589.1"/>
    </source>
</evidence>
<keyword evidence="2" id="KW-0285">Flavoprotein</keyword>
<evidence type="ECO:0000256" key="1">
    <source>
        <dbReference type="ARBA" id="ARBA00001974"/>
    </source>
</evidence>
<name>A0A382YC75_9ZZZZ</name>
<dbReference type="GO" id="GO:0002098">
    <property type="term" value="P:tRNA wobble uridine modification"/>
    <property type="evidence" value="ECO:0007669"/>
    <property type="project" value="TreeGrafter"/>
</dbReference>
<gene>
    <name evidence="5" type="ORF">METZ01_LOCUS433443</name>
</gene>
<dbReference type="EMBL" id="UINC01174456">
    <property type="protein sequence ID" value="SVD80589.1"/>
    <property type="molecule type" value="Genomic_DNA"/>
</dbReference>
<comment type="cofactor">
    <cofactor evidence="1">
        <name>FAD</name>
        <dbReference type="ChEBI" id="CHEBI:57692"/>
    </cofactor>
</comment>
<dbReference type="InterPro" id="IPR036188">
    <property type="entry name" value="FAD/NAD-bd_sf"/>
</dbReference>